<dbReference type="Gene3D" id="1.10.60.30">
    <property type="entry name" value="PSPTO4464-like domains"/>
    <property type="match status" value="2"/>
</dbReference>
<evidence type="ECO:0000256" key="3">
    <source>
        <dbReference type="ARBA" id="ARBA00022730"/>
    </source>
</evidence>
<comment type="function">
    <text evidence="5">Member of a network of 50S ribosomal subunit biogenesis factors which assembles along the 30S-50S interface, preventing incorrect 23S rRNA structures from forming. Promotes peptidyl transferase center (PTC) maturation.</text>
</comment>
<accession>A0ABV1RHR7</accession>
<dbReference type="PANTHER" id="PTHR38101">
    <property type="entry name" value="UPF0307 PROTEIN YJGA"/>
    <property type="match status" value="1"/>
</dbReference>
<dbReference type="EMBL" id="JBELOE010000212">
    <property type="protein sequence ID" value="MER2492486.1"/>
    <property type="molecule type" value="Genomic_DNA"/>
</dbReference>
<keyword evidence="3 5" id="KW-0699">rRNA-binding</keyword>
<dbReference type="Proteomes" id="UP001467690">
    <property type="component" value="Unassembled WGS sequence"/>
</dbReference>
<name>A0ABV1RHR7_9ALTE</name>
<gene>
    <name evidence="6" type="primary">yjgA</name>
    <name evidence="5" type="synonym">darP</name>
    <name evidence="6" type="ORF">ABS311_11425</name>
</gene>
<reference evidence="6 7" key="1">
    <citation type="submission" date="2024-06" db="EMBL/GenBank/DDBJ databases">
        <authorList>
            <person name="Chen R.Y."/>
        </authorList>
    </citation>
    <scope>NUCLEOTIDE SEQUENCE [LARGE SCALE GENOMIC DNA]</scope>
    <source>
        <strain evidence="6 7">D2</strain>
    </source>
</reference>
<dbReference type="HAMAP" id="MF_00765">
    <property type="entry name" value="DarP"/>
    <property type="match status" value="1"/>
</dbReference>
<dbReference type="SUPFAM" id="SSF158710">
    <property type="entry name" value="PSPTO4464-like"/>
    <property type="match status" value="1"/>
</dbReference>
<protein>
    <recommendedName>
        <fullName evidence="5">Dual-action ribosomal maturation protein DarP</fullName>
    </recommendedName>
    <alternativeName>
        <fullName evidence="5">Large ribosomal subunit assembly factor DarP</fullName>
    </alternativeName>
</protein>
<dbReference type="Pfam" id="PF04751">
    <property type="entry name" value="DarP"/>
    <property type="match status" value="1"/>
</dbReference>
<comment type="caution">
    <text evidence="6">The sequence shown here is derived from an EMBL/GenBank/DDBJ whole genome shotgun (WGS) entry which is preliminary data.</text>
</comment>
<keyword evidence="7" id="KW-1185">Reference proteome</keyword>
<dbReference type="InterPro" id="IPR006839">
    <property type="entry name" value="DarP"/>
</dbReference>
<organism evidence="6 7">
    <name type="scientific">Catenovulum sediminis</name>
    <dbReference type="NCBI Taxonomy" id="1740262"/>
    <lineage>
        <taxon>Bacteria</taxon>
        <taxon>Pseudomonadati</taxon>
        <taxon>Pseudomonadota</taxon>
        <taxon>Gammaproteobacteria</taxon>
        <taxon>Alteromonadales</taxon>
        <taxon>Alteromonadaceae</taxon>
        <taxon>Catenovulum</taxon>
    </lineage>
</organism>
<dbReference type="InterPro" id="IPR023153">
    <property type="entry name" value="DarP_sf"/>
</dbReference>
<evidence type="ECO:0000313" key="7">
    <source>
        <dbReference type="Proteomes" id="UP001467690"/>
    </source>
</evidence>
<dbReference type="NCBIfam" id="NF003593">
    <property type="entry name" value="PRK05255.1-1"/>
    <property type="match status" value="1"/>
</dbReference>
<dbReference type="RefSeq" id="WP_143870463.1">
    <property type="nucleotide sequence ID" value="NZ_CP041660.1"/>
</dbReference>
<dbReference type="PANTHER" id="PTHR38101:SF1">
    <property type="entry name" value="UPF0307 PROTEIN YJGA"/>
    <property type="match status" value="1"/>
</dbReference>
<evidence type="ECO:0000313" key="6">
    <source>
        <dbReference type="EMBL" id="MER2492486.1"/>
    </source>
</evidence>
<keyword evidence="1 5" id="KW-0963">Cytoplasm</keyword>
<keyword evidence="4 5" id="KW-0694">RNA-binding</keyword>
<proteinExistence type="inferred from homology"/>
<evidence type="ECO:0000256" key="1">
    <source>
        <dbReference type="ARBA" id="ARBA00022490"/>
    </source>
</evidence>
<keyword evidence="2 5" id="KW-0690">Ribosome biogenesis</keyword>
<dbReference type="CDD" id="cd16331">
    <property type="entry name" value="YjgA-like"/>
    <property type="match status" value="1"/>
</dbReference>
<dbReference type="PIRSF" id="PIRSF016183">
    <property type="entry name" value="UCP016183"/>
    <property type="match status" value="1"/>
</dbReference>
<evidence type="ECO:0000256" key="4">
    <source>
        <dbReference type="ARBA" id="ARBA00022884"/>
    </source>
</evidence>
<evidence type="ECO:0000256" key="5">
    <source>
        <dbReference type="HAMAP-Rule" id="MF_00765"/>
    </source>
</evidence>
<evidence type="ECO:0000256" key="2">
    <source>
        <dbReference type="ARBA" id="ARBA00022517"/>
    </source>
</evidence>
<comment type="similarity">
    <text evidence="5">Belongs to the DarP family.</text>
</comment>
<comment type="subcellular location">
    <subcellularLocation>
        <location evidence="5">Cytoplasm</location>
    </subcellularLocation>
    <text evidence="5">Associates with late stage pre-50S ribosomal subunits.</text>
</comment>
<sequence length="176" mass="20496">MNDEWQNPSDPDEEIIYVSKSELKRDSQESQHLADKILNLSASNLAKIPLDDDVQAAVNVALKIKNKHGAYRRQVNFVGKLLRMRDVEDIQLALSKIENQHLVANQHFHKLEKLRDRIINEGDEAINRLLELHPDMERSKLRQLARQAKKEQTQNKAPKAARQIFQYLKEFIPETK</sequence>